<sequence length="101" mass="11942">MRISTLQREVREFSKSKGFENATIEERTLFLVTEIGEVAQEVLKISSKPDSENSNELKEQLSFEIYDVVWNLFDLANKLDIDLEDAFRKKSEINKYRHWDV</sequence>
<dbReference type="PANTHER" id="PTHR42702">
    <property type="entry name" value="NUCLEOTIDE PYROPHOSPHOHYDROLASE"/>
    <property type="match status" value="1"/>
</dbReference>
<accession>A0ABU8FJJ5</accession>
<protein>
    <submittedName>
        <fullName evidence="2">MazG-like family protein</fullName>
    </submittedName>
</protein>
<dbReference type="PIRSF" id="PIRSF036521">
    <property type="entry name" value="UCP036521_pph"/>
    <property type="match status" value="1"/>
</dbReference>
<organism evidence="2 3">
    <name type="scientific">Bacillus bruguierae</name>
    <dbReference type="NCBI Taxonomy" id="3127667"/>
    <lineage>
        <taxon>Bacteria</taxon>
        <taxon>Bacillati</taxon>
        <taxon>Bacillota</taxon>
        <taxon>Bacilli</taxon>
        <taxon>Bacillales</taxon>
        <taxon>Bacillaceae</taxon>
        <taxon>Bacillus</taxon>
    </lineage>
</organism>
<comment type="caution">
    <text evidence="2">The sequence shown here is derived from an EMBL/GenBank/DDBJ whole genome shotgun (WGS) entry which is preliminary data.</text>
</comment>
<dbReference type="InterPro" id="IPR011411">
    <property type="entry name" value="MazG-related_YvdC"/>
</dbReference>
<gene>
    <name evidence="2" type="ORF">WAZ07_16395</name>
</gene>
<dbReference type="RefSeq" id="WP_336473312.1">
    <property type="nucleotide sequence ID" value="NZ_JBAWSX010000010.1"/>
</dbReference>
<dbReference type="Pfam" id="PF03819">
    <property type="entry name" value="MazG"/>
    <property type="match status" value="1"/>
</dbReference>
<dbReference type="PANTHER" id="PTHR42702:SF1">
    <property type="entry name" value="REGULATORY PROTEIN FOR BETA-LACTAMASE"/>
    <property type="match status" value="1"/>
</dbReference>
<evidence type="ECO:0000259" key="1">
    <source>
        <dbReference type="Pfam" id="PF03819"/>
    </source>
</evidence>
<dbReference type="EMBL" id="JBAWSX010000010">
    <property type="protein sequence ID" value="MEI4802861.1"/>
    <property type="molecule type" value="Genomic_DNA"/>
</dbReference>
<dbReference type="Gene3D" id="1.10.287.1080">
    <property type="entry name" value="MazG-like"/>
    <property type="match status" value="1"/>
</dbReference>
<dbReference type="Proteomes" id="UP001372526">
    <property type="component" value="Unassembled WGS sequence"/>
</dbReference>
<dbReference type="InterPro" id="IPR004518">
    <property type="entry name" value="MazG-like_dom"/>
</dbReference>
<dbReference type="CDD" id="cd11523">
    <property type="entry name" value="NTP-PPase"/>
    <property type="match status" value="1"/>
</dbReference>
<proteinExistence type="predicted"/>
<evidence type="ECO:0000313" key="2">
    <source>
        <dbReference type="EMBL" id="MEI4802861.1"/>
    </source>
</evidence>
<evidence type="ECO:0000313" key="3">
    <source>
        <dbReference type="Proteomes" id="UP001372526"/>
    </source>
</evidence>
<name>A0ABU8FJJ5_9BACI</name>
<keyword evidence="3" id="KW-1185">Reference proteome</keyword>
<reference evidence="2 3" key="1">
    <citation type="submission" date="2024-01" db="EMBL/GenBank/DDBJ databases">
        <title>Seven novel Bacillus-like species.</title>
        <authorList>
            <person name="Liu G."/>
        </authorList>
    </citation>
    <scope>NUCLEOTIDE SEQUENCE [LARGE SCALE GENOMIC DNA]</scope>
    <source>
        <strain evidence="2 3">FJAT-51639</strain>
    </source>
</reference>
<dbReference type="SUPFAM" id="SSF101386">
    <property type="entry name" value="all-alpha NTP pyrophosphatases"/>
    <property type="match status" value="1"/>
</dbReference>
<feature type="domain" description="NTP pyrophosphohydrolase MazG-like" evidence="1">
    <location>
        <begin position="26"/>
        <end position="98"/>
    </location>
</feature>